<dbReference type="Pfam" id="PF10152">
    <property type="entry name" value="CCDC53"/>
    <property type="match status" value="1"/>
</dbReference>
<evidence type="ECO:0000313" key="2">
    <source>
        <dbReference type="EMBL" id="CAD9467653.1"/>
    </source>
</evidence>
<accession>A0A7S2DZW9</accession>
<feature type="compositionally biased region" description="Basic and acidic residues" evidence="1">
    <location>
        <begin position="28"/>
        <end position="48"/>
    </location>
</feature>
<evidence type="ECO:0000256" key="1">
    <source>
        <dbReference type="SAM" id="MobiDB-lite"/>
    </source>
</evidence>
<dbReference type="AlphaFoldDB" id="A0A7S2DZW9"/>
<organism evidence="2">
    <name type="scientific">Helicotheca tamesis</name>
    <dbReference type="NCBI Taxonomy" id="374047"/>
    <lineage>
        <taxon>Eukaryota</taxon>
        <taxon>Sar</taxon>
        <taxon>Stramenopiles</taxon>
        <taxon>Ochrophyta</taxon>
        <taxon>Bacillariophyta</taxon>
        <taxon>Mediophyceae</taxon>
        <taxon>Lithodesmiophycidae</taxon>
        <taxon>Lithodesmiales</taxon>
        <taxon>Lithodesmiaceae</taxon>
        <taxon>Helicotheca</taxon>
    </lineage>
</organism>
<feature type="region of interest" description="Disordered" evidence="1">
    <location>
        <begin position="1"/>
        <end position="101"/>
    </location>
</feature>
<protein>
    <submittedName>
        <fullName evidence="2">Uncharacterized protein</fullName>
    </submittedName>
</protein>
<dbReference type="GO" id="GO:0071203">
    <property type="term" value="C:WASH complex"/>
    <property type="evidence" value="ECO:0007669"/>
    <property type="project" value="InterPro"/>
</dbReference>
<dbReference type="Gene3D" id="1.20.5.110">
    <property type="match status" value="1"/>
</dbReference>
<feature type="compositionally biased region" description="Acidic residues" evidence="1">
    <location>
        <begin position="166"/>
        <end position="175"/>
    </location>
</feature>
<proteinExistence type="predicted"/>
<dbReference type="EMBL" id="HBGV01000905">
    <property type="protein sequence ID" value="CAD9467653.1"/>
    <property type="molecule type" value="Transcribed_RNA"/>
</dbReference>
<sequence length="175" mass="19079">MPFDPRIDLPPLPSSRENALNEEIAQTDAEHVVPTEEGNDTRNEEKTADTTAPVEEAELLATPSPPTATETLVKEEKESEERRKQEERVFASHEPLPPSTTTSVINHFLSSTSRFVNAFVASADARLDSSTDKISALDVQISLLESKLSSIPGLDDDAILEQTPTNDDDDVGDGH</sequence>
<name>A0A7S2DZW9_9STRA</name>
<feature type="region of interest" description="Disordered" evidence="1">
    <location>
        <begin position="152"/>
        <end position="175"/>
    </location>
</feature>
<feature type="compositionally biased region" description="Basic and acidic residues" evidence="1">
    <location>
        <begin position="72"/>
        <end position="91"/>
    </location>
</feature>
<dbReference type="InterPro" id="IPR019309">
    <property type="entry name" value="WASHC3"/>
</dbReference>
<gene>
    <name evidence="2" type="ORF">HTAM1171_LOCUS563</name>
</gene>
<reference evidence="2" key="1">
    <citation type="submission" date="2021-01" db="EMBL/GenBank/DDBJ databases">
        <authorList>
            <person name="Corre E."/>
            <person name="Pelletier E."/>
            <person name="Niang G."/>
            <person name="Scheremetjew M."/>
            <person name="Finn R."/>
            <person name="Kale V."/>
            <person name="Holt S."/>
            <person name="Cochrane G."/>
            <person name="Meng A."/>
            <person name="Brown T."/>
            <person name="Cohen L."/>
        </authorList>
    </citation>
    <scope>NUCLEOTIDE SEQUENCE</scope>
    <source>
        <strain evidence="2">CCMP826</strain>
    </source>
</reference>